<comment type="caution">
    <text evidence="2">The sequence shown here is derived from an EMBL/GenBank/DDBJ whole genome shotgun (WGS) entry which is preliminary data.</text>
</comment>
<evidence type="ECO:0000313" key="2">
    <source>
        <dbReference type="EMBL" id="MDA3968916.1"/>
    </source>
</evidence>
<name>A0ABT4VDY9_9HELI</name>
<proteinExistence type="predicted"/>
<dbReference type="SMART" id="SM00450">
    <property type="entry name" value="RHOD"/>
    <property type="match status" value="1"/>
</dbReference>
<dbReference type="CDD" id="cd00158">
    <property type="entry name" value="RHOD"/>
    <property type="match status" value="1"/>
</dbReference>
<reference evidence="2 3" key="1">
    <citation type="submission" date="2023-01" db="EMBL/GenBank/DDBJ databases">
        <title>Description of Helicobacter ibis sp. nov. isolated from faecal droppings of black-faced ibis (Theristicus melanopis).</title>
        <authorList>
            <person name="Lopez-Cantillo M."/>
            <person name="Vidal-Veuthey B."/>
            <person name="Mella A."/>
            <person name="De La Haba R."/>
            <person name="Collado L."/>
        </authorList>
    </citation>
    <scope>NUCLEOTIDE SEQUENCE [LARGE SCALE GENOMIC DNA]</scope>
    <source>
        <strain evidence="2 3">A82</strain>
    </source>
</reference>
<dbReference type="Pfam" id="PF00581">
    <property type="entry name" value="Rhodanese"/>
    <property type="match status" value="1"/>
</dbReference>
<dbReference type="PROSITE" id="PS50206">
    <property type="entry name" value="RHODANESE_3"/>
    <property type="match status" value="1"/>
</dbReference>
<organism evidence="2 3">
    <name type="scientific">Helicobacter ibis</name>
    <dbReference type="NCBI Taxonomy" id="2962633"/>
    <lineage>
        <taxon>Bacteria</taxon>
        <taxon>Pseudomonadati</taxon>
        <taxon>Campylobacterota</taxon>
        <taxon>Epsilonproteobacteria</taxon>
        <taxon>Campylobacterales</taxon>
        <taxon>Helicobacteraceae</taxon>
        <taxon>Helicobacter</taxon>
    </lineage>
</organism>
<protein>
    <submittedName>
        <fullName evidence="2">Rhodanese-like domain-containing protein</fullName>
    </submittedName>
</protein>
<dbReference type="EMBL" id="JAQHXR010000002">
    <property type="protein sequence ID" value="MDA3968916.1"/>
    <property type="molecule type" value="Genomic_DNA"/>
</dbReference>
<dbReference type="SUPFAM" id="SSF52821">
    <property type="entry name" value="Rhodanese/Cell cycle control phosphatase"/>
    <property type="match status" value="1"/>
</dbReference>
<keyword evidence="3" id="KW-1185">Reference proteome</keyword>
<dbReference type="Gene3D" id="3.40.250.10">
    <property type="entry name" value="Rhodanese-like domain"/>
    <property type="match status" value="1"/>
</dbReference>
<dbReference type="InterPro" id="IPR001763">
    <property type="entry name" value="Rhodanese-like_dom"/>
</dbReference>
<evidence type="ECO:0000259" key="1">
    <source>
        <dbReference type="PROSITE" id="PS50206"/>
    </source>
</evidence>
<evidence type="ECO:0000313" key="3">
    <source>
        <dbReference type="Proteomes" id="UP001210261"/>
    </source>
</evidence>
<gene>
    <name evidence="2" type="ORF">PF021_04415</name>
</gene>
<sequence length="109" mass="12862">MRIKMYMKNKSKANKITNNENIDEYIKIDIRARGYYLISHVKDSINISDLKRISFIAEENKDKKLLLYCHSGATAAEFGDKLVELGYNNIYYYDDNYFNMPDSWIVKNS</sequence>
<feature type="domain" description="Rhodanese" evidence="1">
    <location>
        <begin position="21"/>
        <end position="106"/>
    </location>
</feature>
<dbReference type="InterPro" id="IPR036873">
    <property type="entry name" value="Rhodanese-like_dom_sf"/>
</dbReference>
<accession>A0ABT4VDY9</accession>
<dbReference type="Proteomes" id="UP001210261">
    <property type="component" value="Unassembled WGS sequence"/>
</dbReference>